<feature type="region of interest" description="Disordered" evidence="1">
    <location>
        <begin position="1"/>
        <end position="102"/>
    </location>
</feature>
<reference evidence="2" key="1">
    <citation type="journal article" date="1999" name="Methods Enzymol.">
        <title>High-efficiency full-length cDNA cloning.</title>
        <authorList>
            <person name="Carninci P."/>
            <person name="Hayashizaki Y."/>
        </authorList>
    </citation>
    <scope>NUCLEOTIDE SEQUENCE</scope>
    <source>
        <strain evidence="2">C57BL/6J</strain>
        <tissue evidence="2">Whole body</tissue>
    </source>
</reference>
<reference evidence="2" key="5">
    <citation type="journal article" date="2001" name="Nature">
        <title>Functional annotation of a full-length mouse cDNA collection.</title>
        <authorList>
            <consortium name="The RIKEN Genome Exploration Research Group Phase II Team and the FANTOM Consortium"/>
        </authorList>
    </citation>
    <scope>NUCLEOTIDE SEQUENCE</scope>
    <source>
        <strain evidence="2">C57BL/6J</strain>
        <tissue evidence="2">Whole body</tissue>
    </source>
</reference>
<reference evidence="2" key="3">
    <citation type="journal article" date="2000" name="Genome Res.">
        <title>RIKEN integrated sequence analysis (RISA) system--384-format sequencing pipeline with 384 multicapillary sequencer.</title>
        <authorList>
            <person name="Shibata K."/>
            <person name="Itoh M."/>
            <person name="Aizawa K."/>
            <person name="Nagaoka S."/>
            <person name="Sasaki N."/>
            <person name="Carninci P."/>
            <person name="Konno H."/>
            <person name="Akiyama J."/>
            <person name="Nishi K."/>
            <person name="Kitsunai T."/>
            <person name="Tashiro H."/>
            <person name="Itoh M."/>
            <person name="Sumi N."/>
            <person name="Ishii Y."/>
            <person name="Nakamura S."/>
            <person name="Hazama M."/>
            <person name="Nishine T."/>
            <person name="Harada A."/>
            <person name="Yamamoto R."/>
            <person name="Matsumoto H."/>
            <person name="Sakaguchi S."/>
            <person name="Ikegami T."/>
            <person name="Kashiwagi K."/>
            <person name="Fujiwake S."/>
            <person name="Inoue K."/>
            <person name="Togawa Y."/>
            <person name="Izawa M."/>
            <person name="Ohara E."/>
            <person name="Watahiki M."/>
            <person name="Yoneda Y."/>
            <person name="Ishikawa T."/>
            <person name="Ozawa K."/>
            <person name="Tanaka T."/>
            <person name="Matsuura S."/>
            <person name="Kawai J."/>
            <person name="Okazaki Y."/>
            <person name="Muramatsu M."/>
            <person name="Inoue Y."/>
            <person name="Kira A."/>
            <person name="Hayashizaki Y."/>
        </authorList>
    </citation>
    <scope>NUCLEOTIDE SEQUENCE</scope>
    <source>
        <strain evidence="2">C57BL/6J</strain>
        <tissue evidence="2">Whole body</tissue>
    </source>
</reference>
<reference evidence="2" key="6">
    <citation type="journal article" date="2002" name="Nature">
        <title>Analysis of the mouse transcriptome based on functional annotation of 60,770 full-length cDNAs.</title>
        <authorList>
            <consortium name="The FANTOM Consortium and the RIKEN Genome Exploration Research Group Phase I and II Team"/>
        </authorList>
    </citation>
    <scope>NUCLEOTIDE SEQUENCE</scope>
    <source>
        <strain evidence="2">C57BL/6J</strain>
        <tissue evidence="2">Whole body</tissue>
    </source>
</reference>
<dbReference type="AGR" id="MGI:3809207"/>
<protein>
    <submittedName>
        <fullName evidence="2">Uncharacterized protein</fullName>
    </submittedName>
</protein>
<accession>Q8BTC0</accession>
<evidence type="ECO:0000256" key="1">
    <source>
        <dbReference type="SAM" id="MobiDB-lite"/>
    </source>
</evidence>
<reference evidence="2" key="7">
    <citation type="journal article" date="2005" name="Science">
        <title>The Transcriptional Landscape of the Mammalian Genome.</title>
        <authorList>
            <consortium name="The FANTOM Consortium"/>
            <consortium name="Riken Genome Exploration Research Group and Genome Science Group (Genome Network Project Core Group)"/>
        </authorList>
    </citation>
    <scope>NUCLEOTIDE SEQUENCE</scope>
    <source>
        <strain evidence="2">C57BL/6J</strain>
        <tissue evidence="2">Whole body</tissue>
    </source>
</reference>
<feature type="compositionally biased region" description="Basic and acidic residues" evidence="1">
    <location>
        <begin position="92"/>
        <end position="102"/>
    </location>
</feature>
<sequence>RCLLGWTAGTAEPDCPRGTTRKEPRNGVADKGKQRAGGRGGAPRRGKQSPARSGGWAGAGRSSWSLPSSSLRVTSRGTVGERRCSGTGPRDWVPETKRCRNR</sequence>
<reference evidence="2" key="8">
    <citation type="journal article" date="2005" name="Science">
        <title>Antisense Transcription in the Mammalian Transcriptome.</title>
        <authorList>
            <consortium name="RIKEN Genome Exploration Research Group and Genome Science Group (Genome Network Project Core Group) and the FANTOM Consortium"/>
        </authorList>
    </citation>
    <scope>NUCLEOTIDE SEQUENCE</scope>
    <source>
        <strain evidence="2">C57BL/6J</strain>
        <tissue evidence="2">Whole body</tissue>
    </source>
</reference>
<reference evidence="2" key="4">
    <citation type="submission" date="2000-07" db="EMBL/GenBank/DDBJ databases">
        <authorList>
            <person name="Adachi J."/>
            <person name="Aizawa K."/>
            <person name="Akahira S."/>
            <person name="Akimura T."/>
            <person name="Arai A."/>
            <person name="Aono H."/>
            <person name="Arakawa T."/>
            <person name="Bono H."/>
            <person name="Carninci P."/>
            <person name="Fukuda S."/>
            <person name="Fukunishi Y."/>
            <person name="Furuno M."/>
            <person name="Hanagaki T."/>
            <person name="Hara A."/>
            <person name="Hayatsu N."/>
            <person name="Hiramoto K."/>
            <person name="Hiraoka T."/>
            <person name="Hori F."/>
            <person name="Imotani K."/>
            <person name="Ishii Y."/>
            <person name="Itoh M."/>
            <person name="Izawa M."/>
            <person name="Kasukawa T."/>
            <person name="Kato H."/>
            <person name="Kawai J."/>
            <person name="Kojima Y."/>
            <person name="Konno H."/>
            <person name="Kouda M."/>
            <person name="Koya S."/>
            <person name="Kurihara C."/>
            <person name="Matsuyama T."/>
            <person name="Miyazaki A."/>
            <person name="Nishi K."/>
            <person name="Nomura K."/>
            <person name="Numazaki R."/>
            <person name="Ohno M."/>
            <person name="Okazaki Y."/>
            <person name="Okido T."/>
            <person name="Owa C."/>
            <person name="Saito H."/>
            <person name="Saito R."/>
            <person name="Sakai C."/>
            <person name="Sakai K."/>
            <person name="Sano H."/>
            <person name="Sasaki D."/>
            <person name="Shibata K."/>
            <person name="Shibata Y."/>
            <person name="Shinagawa A."/>
            <person name="Shiraki T."/>
            <person name="Sogabe Y."/>
            <person name="Suzuki H."/>
            <person name="Tagami M."/>
            <person name="Tagawa A."/>
            <person name="Takahashi F."/>
            <person name="Tanaka T."/>
            <person name="Tejima Y."/>
            <person name="Toya T."/>
            <person name="Yamamura T."/>
            <person name="Yasunishi A."/>
            <person name="Yoshida K."/>
            <person name="Yoshino M."/>
            <person name="Muramatsu M."/>
            <person name="Hayashizaki Y."/>
        </authorList>
    </citation>
    <scope>NUCLEOTIDE SEQUENCE</scope>
    <source>
        <strain evidence="2">C57BL/6J</strain>
        <tissue evidence="2">Whole body</tissue>
    </source>
</reference>
<dbReference type="AlphaFoldDB" id="Q8BTC0"/>
<feature type="compositionally biased region" description="Basic and acidic residues" evidence="1">
    <location>
        <begin position="20"/>
        <end position="33"/>
    </location>
</feature>
<evidence type="ECO:0000313" key="2">
    <source>
        <dbReference type="EMBL" id="BAC25323.1"/>
    </source>
</evidence>
<name>Q8BTC0_MOUSE</name>
<dbReference type="MGI" id="MGI:3809207">
    <property type="gene designation" value="Gm4532"/>
</dbReference>
<gene>
    <name evidence="3" type="primary">Gm4532</name>
    <name evidence="3" type="synonym">Zfp553</name>
</gene>
<dbReference type="EMBL" id="AK011173">
    <property type="protein sequence ID" value="BAC25323.1"/>
    <property type="molecule type" value="mRNA"/>
</dbReference>
<feature type="compositionally biased region" description="Low complexity" evidence="1">
    <location>
        <begin position="51"/>
        <end position="76"/>
    </location>
</feature>
<feature type="non-terminal residue" evidence="2">
    <location>
        <position position="1"/>
    </location>
</feature>
<evidence type="ECO:0000313" key="3">
    <source>
        <dbReference type="MGI" id="MGI:3809207"/>
    </source>
</evidence>
<organism evidence="2">
    <name type="scientific">Mus musculus</name>
    <name type="common">Mouse</name>
    <dbReference type="NCBI Taxonomy" id="10090"/>
    <lineage>
        <taxon>Eukaryota</taxon>
        <taxon>Metazoa</taxon>
        <taxon>Chordata</taxon>
        <taxon>Craniata</taxon>
        <taxon>Vertebrata</taxon>
        <taxon>Euteleostomi</taxon>
        <taxon>Mammalia</taxon>
        <taxon>Eutheria</taxon>
        <taxon>Euarchontoglires</taxon>
        <taxon>Glires</taxon>
        <taxon>Rodentia</taxon>
        <taxon>Myomorpha</taxon>
        <taxon>Muroidea</taxon>
        <taxon>Muridae</taxon>
        <taxon>Murinae</taxon>
        <taxon>Mus</taxon>
        <taxon>Mus</taxon>
    </lineage>
</organism>
<reference evidence="2" key="2">
    <citation type="journal article" date="2000" name="Genome Res.">
        <title>Normalization and subtraction of cap-trapper-selected cDNAs to prepare full-length cDNA libraries for rapid discovery of new genes.</title>
        <authorList>
            <person name="Carninci P."/>
            <person name="Shibata Y."/>
            <person name="Hayatsu N."/>
            <person name="Sugahara Y."/>
            <person name="Shibata K."/>
            <person name="Itoh M."/>
            <person name="Konno H."/>
            <person name="Okazaki Y."/>
            <person name="Muramatsu M."/>
            <person name="Hayashizaki Y."/>
        </authorList>
    </citation>
    <scope>NUCLEOTIDE SEQUENCE</scope>
    <source>
        <strain evidence="2">C57BL/6J</strain>
        <tissue evidence="2">Whole body</tissue>
    </source>
</reference>
<proteinExistence type="evidence at transcript level"/>